<dbReference type="Proteomes" id="UP000466931">
    <property type="component" value="Chromosome"/>
</dbReference>
<keyword evidence="1" id="KW-1133">Transmembrane helix</keyword>
<keyword evidence="3" id="KW-1185">Reference proteome</keyword>
<feature type="transmembrane region" description="Helical" evidence="1">
    <location>
        <begin position="33"/>
        <end position="52"/>
    </location>
</feature>
<accession>A0A7I7XSA9</accession>
<organism evidence="2 3">
    <name type="scientific">Mycolicibacterium confluentis</name>
    <dbReference type="NCBI Taxonomy" id="28047"/>
    <lineage>
        <taxon>Bacteria</taxon>
        <taxon>Bacillati</taxon>
        <taxon>Actinomycetota</taxon>
        <taxon>Actinomycetes</taxon>
        <taxon>Mycobacteriales</taxon>
        <taxon>Mycobacteriaceae</taxon>
        <taxon>Mycolicibacterium</taxon>
    </lineage>
</organism>
<dbReference type="RefSeq" id="WP_163645302.1">
    <property type="nucleotide sequence ID" value="NZ_AP022612.1"/>
</dbReference>
<dbReference type="AlphaFoldDB" id="A0A7I7XSA9"/>
<protein>
    <submittedName>
        <fullName evidence="2">Uncharacterized protein</fullName>
    </submittedName>
</protein>
<evidence type="ECO:0000256" key="1">
    <source>
        <dbReference type="SAM" id="Phobius"/>
    </source>
</evidence>
<proteinExistence type="predicted"/>
<evidence type="ECO:0000313" key="3">
    <source>
        <dbReference type="Proteomes" id="UP000466931"/>
    </source>
</evidence>
<keyword evidence="1" id="KW-0472">Membrane</keyword>
<reference evidence="2" key="2">
    <citation type="submission" date="2020-02" db="EMBL/GenBank/DDBJ databases">
        <authorList>
            <person name="Matsumoto Y."/>
            <person name="Motooka D."/>
            <person name="Nakamura S."/>
        </authorList>
    </citation>
    <scope>NUCLEOTIDE SEQUENCE</scope>
    <source>
        <strain evidence="2">JCM 13671</strain>
    </source>
</reference>
<keyword evidence="1" id="KW-0812">Transmembrane</keyword>
<gene>
    <name evidence="2" type="ORF">MCNF_05580</name>
</gene>
<sequence>MLITVAFILLGFIKGRLIIQTFMEVSSAPRRLARVTDAWLTVLWGAVLVIYLV</sequence>
<reference evidence="2" key="1">
    <citation type="journal article" date="2019" name="Emerg. Microbes Infect.">
        <title>Comprehensive subspecies identification of 175 nontuberculous mycobacteria species based on 7547 genomic profiles.</title>
        <authorList>
            <person name="Matsumoto Y."/>
            <person name="Kinjo T."/>
            <person name="Motooka D."/>
            <person name="Nabeya D."/>
            <person name="Jung N."/>
            <person name="Uechi K."/>
            <person name="Horii T."/>
            <person name="Iida T."/>
            <person name="Fujita J."/>
            <person name="Nakamura S."/>
        </authorList>
    </citation>
    <scope>NUCLEOTIDE SEQUENCE [LARGE SCALE GENOMIC DNA]</scope>
    <source>
        <strain evidence="2">JCM 13671</strain>
    </source>
</reference>
<dbReference type="EMBL" id="AP022612">
    <property type="protein sequence ID" value="BBZ31953.1"/>
    <property type="molecule type" value="Genomic_DNA"/>
</dbReference>
<name>A0A7I7XSA9_9MYCO</name>
<evidence type="ECO:0000313" key="2">
    <source>
        <dbReference type="EMBL" id="BBZ31953.1"/>
    </source>
</evidence>